<dbReference type="PANTHER" id="PTHR39560:SF1">
    <property type="entry name" value="PROTEIN ADENYLYLTRANSFERASE FIC-RELATED"/>
    <property type="match status" value="1"/>
</dbReference>
<organism evidence="9 10">
    <name type="scientific">Faecalibacterium langellae</name>
    <dbReference type="NCBI Taxonomy" id="3435293"/>
    <lineage>
        <taxon>Bacteria</taxon>
        <taxon>Bacillati</taxon>
        <taxon>Bacillota</taxon>
        <taxon>Clostridia</taxon>
        <taxon>Eubacteriales</taxon>
        <taxon>Oscillospiraceae</taxon>
        <taxon>Faecalibacterium</taxon>
    </lineage>
</organism>
<evidence type="ECO:0000313" key="10">
    <source>
        <dbReference type="Proteomes" id="UP000220752"/>
    </source>
</evidence>
<evidence type="ECO:0000256" key="7">
    <source>
        <dbReference type="ARBA" id="ARBA00048696"/>
    </source>
</evidence>
<comment type="caution">
    <text evidence="9">The sequence shown here is derived from an EMBL/GenBank/DDBJ whole genome shotgun (WGS) entry which is preliminary data.</text>
</comment>
<reference evidence="9 10" key="1">
    <citation type="journal article" date="2017" name="Front. Microbiol.">
        <title>New Insights into the Diversity of the Genus Faecalibacterium.</title>
        <authorList>
            <person name="Benevides L."/>
            <person name="Burman S."/>
            <person name="Martin R."/>
            <person name="Robert V."/>
            <person name="Thomas M."/>
            <person name="Miquel S."/>
            <person name="Chain F."/>
            <person name="Sokol H."/>
            <person name="Bermudez-Humaran L.G."/>
            <person name="Morrison M."/>
            <person name="Langella P."/>
            <person name="Azevedo V.A."/>
            <person name="Chatel J.M."/>
            <person name="Soares S."/>
        </authorList>
    </citation>
    <scope>NUCLEOTIDE SEQUENCE [LARGE SCALE GENOMIC DNA]</scope>
    <source>
        <strain evidence="10">CNCM I-4540</strain>
    </source>
</reference>
<dbReference type="GO" id="GO:0005524">
    <property type="term" value="F:ATP binding"/>
    <property type="evidence" value="ECO:0007669"/>
    <property type="project" value="UniProtKB-KW"/>
</dbReference>
<keyword evidence="2" id="KW-0548">Nucleotidyltransferase</keyword>
<feature type="domain" description="Fido" evidence="8">
    <location>
        <begin position="42"/>
        <end position="176"/>
    </location>
</feature>
<evidence type="ECO:0000259" key="8">
    <source>
        <dbReference type="PROSITE" id="PS51459"/>
    </source>
</evidence>
<dbReference type="GO" id="GO:0051302">
    <property type="term" value="P:regulation of cell division"/>
    <property type="evidence" value="ECO:0007669"/>
    <property type="project" value="TreeGrafter"/>
</dbReference>
<dbReference type="NCBIfam" id="NF046029">
    <property type="entry name" value="ProtAdlyltaseNmFic"/>
    <property type="match status" value="1"/>
</dbReference>
<protein>
    <recommendedName>
        <fullName evidence="5">protein adenylyltransferase</fullName>
        <ecNumber evidence="5">2.7.7.108</ecNumber>
    </recommendedName>
</protein>
<accession>A0A2A6ZA47</accession>
<proteinExistence type="predicted"/>
<keyword evidence="10" id="KW-1185">Reference proteome</keyword>
<comment type="catalytic activity">
    <reaction evidence="6">
        <text>L-threonyl-[protein] + ATP = 3-O-(5'-adenylyl)-L-threonyl-[protein] + diphosphate</text>
        <dbReference type="Rhea" id="RHEA:54292"/>
        <dbReference type="Rhea" id="RHEA-COMP:11060"/>
        <dbReference type="Rhea" id="RHEA-COMP:13847"/>
        <dbReference type="ChEBI" id="CHEBI:30013"/>
        <dbReference type="ChEBI" id="CHEBI:30616"/>
        <dbReference type="ChEBI" id="CHEBI:33019"/>
        <dbReference type="ChEBI" id="CHEBI:138113"/>
        <dbReference type="EC" id="2.7.7.108"/>
    </reaction>
</comment>
<evidence type="ECO:0000256" key="5">
    <source>
        <dbReference type="ARBA" id="ARBA00034531"/>
    </source>
</evidence>
<name>A0A2A6ZA47_9FIRM</name>
<evidence type="ECO:0000256" key="1">
    <source>
        <dbReference type="ARBA" id="ARBA00022679"/>
    </source>
</evidence>
<keyword evidence="4" id="KW-0067">ATP-binding</keyword>
<evidence type="ECO:0000256" key="3">
    <source>
        <dbReference type="ARBA" id="ARBA00022741"/>
    </source>
</evidence>
<dbReference type="PROSITE" id="PS51459">
    <property type="entry name" value="FIDO"/>
    <property type="match status" value="1"/>
</dbReference>
<evidence type="ECO:0000256" key="6">
    <source>
        <dbReference type="ARBA" id="ARBA00047939"/>
    </source>
</evidence>
<sequence length="204" mass="23811">MALQNKLGLTDELELAREEERISKQKALELYDTGLLNTFPVGTFAGLAMIHKYLFEDIYEFAGQMRIVNIAKGNFRFAPVMYLHPALESIDQMPQSTFDEIIEKYVEMNVAHPFREGNGRSTRIWLDSILKKELHQVVDWSRVDKSDYLMAMERSPVKDLEIKVLLHKALTEQINDRQVYMKGIDASYHYEGYQIFRTEELAKK</sequence>
<dbReference type="PANTHER" id="PTHR39560">
    <property type="entry name" value="PROTEIN ADENYLYLTRANSFERASE FIC-RELATED"/>
    <property type="match status" value="1"/>
</dbReference>
<dbReference type="EMBL" id="NMTQ01000034">
    <property type="protein sequence ID" value="PDX58224.1"/>
    <property type="molecule type" value="Genomic_DNA"/>
</dbReference>
<evidence type="ECO:0000256" key="2">
    <source>
        <dbReference type="ARBA" id="ARBA00022695"/>
    </source>
</evidence>
<dbReference type="EC" id="2.7.7.108" evidence="5"/>
<keyword evidence="3" id="KW-0547">Nucleotide-binding</keyword>
<dbReference type="Pfam" id="PF02661">
    <property type="entry name" value="Fic"/>
    <property type="match status" value="1"/>
</dbReference>
<evidence type="ECO:0000256" key="4">
    <source>
        <dbReference type="ARBA" id="ARBA00022840"/>
    </source>
</evidence>
<evidence type="ECO:0000313" key="9">
    <source>
        <dbReference type="EMBL" id="PDX58224.1"/>
    </source>
</evidence>
<dbReference type="Proteomes" id="UP000220752">
    <property type="component" value="Unassembled WGS sequence"/>
</dbReference>
<comment type="catalytic activity">
    <reaction evidence="7">
        <text>L-tyrosyl-[protein] + ATP = O-(5'-adenylyl)-L-tyrosyl-[protein] + diphosphate</text>
        <dbReference type="Rhea" id="RHEA:54288"/>
        <dbReference type="Rhea" id="RHEA-COMP:10136"/>
        <dbReference type="Rhea" id="RHEA-COMP:13846"/>
        <dbReference type="ChEBI" id="CHEBI:30616"/>
        <dbReference type="ChEBI" id="CHEBI:33019"/>
        <dbReference type="ChEBI" id="CHEBI:46858"/>
        <dbReference type="ChEBI" id="CHEBI:83624"/>
        <dbReference type="EC" id="2.7.7.108"/>
    </reaction>
</comment>
<dbReference type="InterPro" id="IPR003812">
    <property type="entry name" value="Fido"/>
</dbReference>
<dbReference type="InterPro" id="IPR036597">
    <property type="entry name" value="Fido-like_dom_sf"/>
</dbReference>
<gene>
    <name evidence="9" type="ORF">CGS46_09890</name>
</gene>
<dbReference type="Gene3D" id="1.10.3290.10">
    <property type="entry name" value="Fido-like domain"/>
    <property type="match status" value="1"/>
</dbReference>
<keyword evidence="1" id="KW-0808">Transferase</keyword>
<dbReference type="SUPFAM" id="SSF140931">
    <property type="entry name" value="Fic-like"/>
    <property type="match status" value="1"/>
</dbReference>
<dbReference type="AlphaFoldDB" id="A0A2A6ZA47"/>
<dbReference type="GO" id="GO:0070733">
    <property type="term" value="F:AMPylase activity"/>
    <property type="evidence" value="ECO:0007669"/>
    <property type="project" value="UniProtKB-EC"/>
</dbReference>